<dbReference type="NCBIfam" id="TIGR02242">
    <property type="entry name" value="tail_TIGR02242"/>
    <property type="match status" value="1"/>
</dbReference>
<name>A0ABT9MIF0_9DEIO</name>
<evidence type="ECO:0000313" key="4">
    <source>
        <dbReference type="Proteomes" id="UP001232163"/>
    </source>
</evidence>
<evidence type="ECO:0000313" key="3">
    <source>
        <dbReference type="EMBL" id="MDP9765974.1"/>
    </source>
</evidence>
<keyword evidence="4" id="KW-1185">Reference proteome</keyword>
<dbReference type="Pfam" id="PF09684">
    <property type="entry name" value="Tail_P2_I"/>
    <property type="match status" value="1"/>
</dbReference>
<dbReference type="SUPFAM" id="SSF49879">
    <property type="entry name" value="SMAD/FHA domain"/>
    <property type="match status" value="1"/>
</dbReference>
<sequence>MAQLQVRRQGEVLRLLPLEMRLLSIGRTPDNGLPLRDSAVAIRHAEISVEGGVYLLTMLSAEPHLTFVNGQRLSPHQPHRLEQGDEIQIGPFTVAFLPEDRPAPDVQQPRPRGQVVAQGELGTVPVRPPVPTYPAPQPQPGGAALYHQFLPPFFQESPLLGQLLKVFETIWEPLQVRQNHLDAHFDARLCPPEVLGWMAGWLGAPLEGHWPEGRQRAWMHEVVNLYRWRGTRYGLSRALETVYGVRPVLIEDQTRPHTLTVRLPDSPDGEDSAGRDAVTRFIHQHAPAHALIEVEFVDAPTARPAAPDQPDEAAPPPLEPVLAAPQATPPPPTEPPPAPPALTAAPDPDPAPAPEPSPASPPRPFPAP</sequence>
<feature type="compositionally biased region" description="Pro residues" evidence="1">
    <location>
        <begin position="327"/>
        <end position="340"/>
    </location>
</feature>
<gene>
    <name evidence="3" type="ORF">QO006_003432</name>
</gene>
<dbReference type="Proteomes" id="UP001232163">
    <property type="component" value="Unassembled WGS sequence"/>
</dbReference>
<dbReference type="InterPro" id="IPR006521">
    <property type="entry name" value="Tail_protein_I"/>
</dbReference>
<dbReference type="InterPro" id="IPR008984">
    <property type="entry name" value="SMAD_FHA_dom_sf"/>
</dbReference>
<feature type="domain" description="FHA" evidence="2">
    <location>
        <begin position="23"/>
        <end position="73"/>
    </location>
</feature>
<evidence type="ECO:0000259" key="2">
    <source>
        <dbReference type="PROSITE" id="PS50006"/>
    </source>
</evidence>
<dbReference type="RefSeq" id="WP_307468671.1">
    <property type="nucleotide sequence ID" value="NZ_JAURUR010000017.1"/>
</dbReference>
<accession>A0ABT9MIF0</accession>
<comment type="caution">
    <text evidence="3">The sequence shown here is derived from an EMBL/GenBank/DDBJ whole genome shotgun (WGS) entry which is preliminary data.</text>
</comment>
<dbReference type="CDD" id="cd00060">
    <property type="entry name" value="FHA"/>
    <property type="match status" value="1"/>
</dbReference>
<feature type="region of interest" description="Disordered" evidence="1">
    <location>
        <begin position="302"/>
        <end position="368"/>
    </location>
</feature>
<dbReference type="PROSITE" id="PS50006">
    <property type="entry name" value="FHA_DOMAIN"/>
    <property type="match status" value="1"/>
</dbReference>
<protein>
    <submittedName>
        <fullName evidence="3">Phage tail-like protein</fullName>
    </submittedName>
</protein>
<organism evidence="3 4">
    <name type="scientific">Deinococcus enclensis</name>
    <dbReference type="NCBI Taxonomy" id="1049582"/>
    <lineage>
        <taxon>Bacteria</taxon>
        <taxon>Thermotogati</taxon>
        <taxon>Deinococcota</taxon>
        <taxon>Deinococci</taxon>
        <taxon>Deinococcales</taxon>
        <taxon>Deinococcaceae</taxon>
        <taxon>Deinococcus</taxon>
    </lineage>
</organism>
<dbReference type="EMBL" id="JAURUR010000017">
    <property type="protein sequence ID" value="MDP9765974.1"/>
    <property type="molecule type" value="Genomic_DNA"/>
</dbReference>
<dbReference type="InterPro" id="IPR011748">
    <property type="entry name" value="Unchr_phage_tail-like"/>
</dbReference>
<reference evidence="3 4" key="1">
    <citation type="submission" date="2023-07" db="EMBL/GenBank/DDBJ databases">
        <title>Genomic Encyclopedia of Type Strains, Phase IV (KMG-IV): sequencing the most valuable type-strain genomes for metagenomic binning, comparative biology and taxonomic classification.</title>
        <authorList>
            <person name="Goeker M."/>
        </authorList>
    </citation>
    <scope>NUCLEOTIDE SEQUENCE [LARGE SCALE GENOMIC DNA]</scope>
    <source>
        <strain evidence="3 4">NIO-1023</strain>
    </source>
</reference>
<evidence type="ECO:0000256" key="1">
    <source>
        <dbReference type="SAM" id="MobiDB-lite"/>
    </source>
</evidence>
<feature type="compositionally biased region" description="Pro residues" evidence="1">
    <location>
        <begin position="347"/>
        <end position="368"/>
    </location>
</feature>
<dbReference type="InterPro" id="IPR000253">
    <property type="entry name" value="FHA_dom"/>
</dbReference>
<proteinExistence type="predicted"/>
<dbReference type="Gene3D" id="2.60.200.20">
    <property type="match status" value="1"/>
</dbReference>
<dbReference type="Pfam" id="PF00498">
    <property type="entry name" value="FHA"/>
    <property type="match status" value="1"/>
</dbReference>